<dbReference type="InterPro" id="IPR036388">
    <property type="entry name" value="WH-like_DNA-bd_sf"/>
</dbReference>
<accession>A0A0M9BLS0</accession>
<evidence type="ECO:0000313" key="3">
    <source>
        <dbReference type="Proteomes" id="UP000037688"/>
    </source>
</evidence>
<gene>
    <name evidence="2" type="ORF">AMS66_19855</name>
</gene>
<name>A0A0M9BLS0_9BACL</name>
<dbReference type="Gene3D" id="1.10.10.10">
    <property type="entry name" value="Winged helix-like DNA-binding domain superfamily/Winged helix DNA-binding domain"/>
    <property type="match status" value="1"/>
</dbReference>
<dbReference type="AlphaFoldDB" id="A0A0M9BLS0"/>
<comment type="caution">
    <text evidence="2">The sequence shown here is derived from an EMBL/GenBank/DDBJ whole genome shotgun (WGS) entry which is preliminary data.</text>
</comment>
<keyword evidence="3" id="KW-1185">Reference proteome</keyword>
<evidence type="ECO:0000313" key="2">
    <source>
        <dbReference type="EMBL" id="KOY14783.1"/>
    </source>
</evidence>
<reference evidence="2 3" key="1">
    <citation type="submission" date="2015-08" db="EMBL/GenBank/DDBJ databases">
        <title>Draft genome sequence of cellulolytic and xylanolytic Paenibacillus sp. A59, isolated from a decaying forest soil from Patagonia, Argentina.</title>
        <authorList>
            <person name="Ghio S."/>
            <person name="Caceres A.M."/>
            <person name="Talia P."/>
            <person name="Grasso D."/>
            <person name="Campos E."/>
        </authorList>
    </citation>
    <scope>NUCLEOTIDE SEQUENCE [LARGE SCALE GENOMIC DNA]</scope>
    <source>
        <strain evidence="2 3">A59</strain>
    </source>
</reference>
<proteinExistence type="predicted"/>
<feature type="domain" description="Helix-turn-helix type 11" evidence="1">
    <location>
        <begin position="5"/>
        <end position="50"/>
    </location>
</feature>
<dbReference type="PATRIC" id="fig|1705561.3.peg.4137"/>
<dbReference type="EMBL" id="LITU01000069">
    <property type="protein sequence ID" value="KOY14783.1"/>
    <property type="molecule type" value="Genomic_DNA"/>
</dbReference>
<organism evidence="2 3">
    <name type="scientific">Paenibacillus xylanivorans</name>
    <dbReference type="NCBI Taxonomy" id="1705561"/>
    <lineage>
        <taxon>Bacteria</taxon>
        <taxon>Bacillati</taxon>
        <taxon>Bacillota</taxon>
        <taxon>Bacilli</taxon>
        <taxon>Bacillales</taxon>
        <taxon>Paenibacillaceae</taxon>
        <taxon>Paenibacillus</taxon>
    </lineage>
</organism>
<dbReference type="InterPro" id="IPR013196">
    <property type="entry name" value="HTH_11"/>
</dbReference>
<protein>
    <recommendedName>
        <fullName evidence="1">Helix-turn-helix type 11 domain-containing protein</fullName>
    </recommendedName>
</protein>
<dbReference type="Pfam" id="PF08279">
    <property type="entry name" value="HTH_11"/>
    <property type="match status" value="1"/>
</dbReference>
<dbReference type="InterPro" id="IPR036390">
    <property type="entry name" value="WH_DNA-bd_sf"/>
</dbReference>
<sequence>MKLERLLSIIILLLNRRMVQAKELAERFEVSVRTTYRDIEAINVAGIPIVTALRSIVTW</sequence>
<evidence type="ECO:0000259" key="1">
    <source>
        <dbReference type="Pfam" id="PF08279"/>
    </source>
</evidence>
<dbReference type="Proteomes" id="UP000037688">
    <property type="component" value="Unassembled WGS sequence"/>
</dbReference>
<dbReference type="SUPFAM" id="SSF46785">
    <property type="entry name" value="Winged helix' DNA-binding domain"/>
    <property type="match status" value="1"/>
</dbReference>